<protein>
    <submittedName>
        <fullName evidence="1">Uncharacterized protein</fullName>
    </submittedName>
</protein>
<proteinExistence type="predicted"/>
<gene>
    <name evidence="1" type="ORF">BT96DRAFT_181479</name>
</gene>
<reference evidence="1" key="1">
    <citation type="journal article" date="2019" name="Environ. Microbiol.">
        <title>Fungal ecological strategies reflected in gene transcription - a case study of two litter decomposers.</title>
        <authorList>
            <person name="Barbi F."/>
            <person name="Kohler A."/>
            <person name="Barry K."/>
            <person name="Baskaran P."/>
            <person name="Daum C."/>
            <person name="Fauchery L."/>
            <person name="Ihrmark K."/>
            <person name="Kuo A."/>
            <person name="LaButti K."/>
            <person name="Lipzen A."/>
            <person name="Morin E."/>
            <person name="Grigoriev I.V."/>
            <person name="Henrissat B."/>
            <person name="Lindahl B."/>
            <person name="Martin F."/>
        </authorList>
    </citation>
    <scope>NUCLEOTIDE SEQUENCE</scope>
    <source>
        <strain evidence="1">JB14</strain>
    </source>
</reference>
<dbReference type="EMBL" id="ML769545">
    <property type="protein sequence ID" value="KAE9394670.1"/>
    <property type="molecule type" value="Genomic_DNA"/>
</dbReference>
<evidence type="ECO:0000313" key="2">
    <source>
        <dbReference type="Proteomes" id="UP000799118"/>
    </source>
</evidence>
<name>A0A6A4HA88_9AGAR</name>
<accession>A0A6A4HA88</accession>
<dbReference type="Proteomes" id="UP000799118">
    <property type="component" value="Unassembled WGS sequence"/>
</dbReference>
<evidence type="ECO:0000313" key="1">
    <source>
        <dbReference type="EMBL" id="KAE9394670.1"/>
    </source>
</evidence>
<dbReference type="AlphaFoldDB" id="A0A6A4HA88"/>
<keyword evidence="2" id="KW-1185">Reference proteome</keyword>
<organism evidence="1 2">
    <name type="scientific">Gymnopus androsaceus JB14</name>
    <dbReference type="NCBI Taxonomy" id="1447944"/>
    <lineage>
        <taxon>Eukaryota</taxon>
        <taxon>Fungi</taxon>
        <taxon>Dikarya</taxon>
        <taxon>Basidiomycota</taxon>
        <taxon>Agaricomycotina</taxon>
        <taxon>Agaricomycetes</taxon>
        <taxon>Agaricomycetidae</taxon>
        <taxon>Agaricales</taxon>
        <taxon>Marasmiineae</taxon>
        <taxon>Omphalotaceae</taxon>
        <taxon>Gymnopus</taxon>
    </lineage>
</organism>
<sequence length="164" mass="18655">MLYSCLTCNNVFHCNITFCVGRGKETNPYVSESCHLLSFSELQRVLMDFFPMLHSHFIPADSFDRNIGFCTGEVPGGDSKLSRGPLLNNSFAFYIHPLIPPQCLILGRRGTKSRDEVMSVSSALLSSFLEDHRVLMNLYRTLYSRFTVTDSFRHNLSFLGKQKT</sequence>